<gene>
    <name evidence="2" type="ORF">CK203_041685</name>
</gene>
<evidence type="ECO:0000256" key="1">
    <source>
        <dbReference type="SAM" id="SignalP"/>
    </source>
</evidence>
<proteinExistence type="predicted"/>
<dbReference type="Proteomes" id="UP000288805">
    <property type="component" value="Unassembled WGS sequence"/>
</dbReference>
<reference evidence="2 3" key="1">
    <citation type="journal article" date="2018" name="PLoS Genet.">
        <title>Population sequencing reveals clonal diversity and ancestral inbreeding in the grapevine cultivar Chardonnay.</title>
        <authorList>
            <person name="Roach M.J."/>
            <person name="Johnson D.L."/>
            <person name="Bohlmann J."/>
            <person name="van Vuuren H.J."/>
            <person name="Jones S.J."/>
            <person name="Pretorius I.S."/>
            <person name="Schmidt S.A."/>
            <person name="Borneman A.R."/>
        </authorList>
    </citation>
    <scope>NUCLEOTIDE SEQUENCE [LARGE SCALE GENOMIC DNA]</scope>
    <source>
        <strain evidence="3">cv. Chardonnay</strain>
        <tissue evidence="2">Leaf</tissue>
    </source>
</reference>
<accession>A0A438HCU6</accession>
<feature type="chain" id="PRO_5019453549" evidence="1">
    <location>
        <begin position="20"/>
        <end position="194"/>
    </location>
</feature>
<sequence>MLGTLVLVDIICMTTDVMCIIREDYHIPHVEHGGGTSPTQSTVTRLALVRDLPLVQPPTSLDPPSVQPSISLNLPSVQASISLDSPSAQPSTFSDPLSVQPPAFLNLPPLQLPTSSDSPSVEIDTSTQLDLLSAILRDRRGLRRPRLLPPPPPLFPAVAPSQTNVLHVSHAIPATVRKERPKKEKSTITHSSSL</sequence>
<organism evidence="2 3">
    <name type="scientific">Vitis vinifera</name>
    <name type="common">Grape</name>
    <dbReference type="NCBI Taxonomy" id="29760"/>
    <lineage>
        <taxon>Eukaryota</taxon>
        <taxon>Viridiplantae</taxon>
        <taxon>Streptophyta</taxon>
        <taxon>Embryophyta</taxon>
        <taxon>Tracheophyta</taxon>
        <taxon>Spermatophyta</taxon>
        <taxon>Magnoliopsida</taxon>
        <taxon>eudicotyledons</taxon>
        <taxon>Gunneridae</taxon>
        <taxon>Pentapetalae</taxon>
        <taxon>rosids</taxon>
        <taxon>Vitales</taxon>
        <taxon>Vitaceae</taxon>
        <taxon>Viteae</taxon>
        <taxon>Vitis</taxon>
    </lineage>
</organism>
<name>A0A438HCU6_VITVI</name>
<keyword evidence="1" id="KW-0732">Signal</keyword>
<dbReference type="AlphaFoldDB" id="A0A438HCU6"/>
<evidence type="ECO:0000313" key="2">
    <source>
        <dbReference type="EMBL" id="RVW82280.1"/>
    </source>
</evidence>
<feature type="signal peptide" evidence="1">
    <location>
        <begin position="1"/>
        <end position="19"/>
    </location>
</feature>
<protein>
    <submittedName>
        <fullName evidence="2">Uncharacterized protein</fullName>
    </submittedName>
</protein>
<comment type="caution">
    <text evidence="2">The sequence shown here is derived from an EMBL/GenBank/DDBJ whole genome shotgun (WGS) entry which is preliminary data.</text>
</comment>
<evidence type="ECO:0000313" key="3">
    <source>
        <dbReference type="Proteomes" id="UP000288805"/>
    </source>
</evidence>
<dbReference type="EMBL" id="QGNW01000242">
    <property type="protein sequence ID" value="RVW82280.1"/>
    <property type="molecule type" value="Genomic_DNA"/>
</dbReference>